<evidence type="ECO:0000256" key="3">
    <source>
        <dbReference type="ARBA" id="ARBA00023110"/>
    </source>
</evidence>
<dbReference type="InterPro" id="IPR001179">
    <property type="entry name" value="PPIase_FKBP_dom"/>
</dbReference>
<keyword evidence="8" id="KW-1185">Reference proteome</keyword>
<dbReference type="EC" id="5.2.1.8" evidence="2 4"/>
<proteinExistence type="predicted"/>
<comment type="caution">
    <text evidence="7">The sequence shown here is derived from an EMBL/GenBank/DDBJ whole genome shotgun (WGS) entry which is preliminary data.</text>
</comment>
<accession>A0ABT6FWV2</accession>
<feature type="domain" description="PPIase FKBP-type" evidence="6">
    <location>
        <begin position="123"/>
        <end position="228"/>
    </location>
</feature>
<protein>
    <recommendedName>
        <fullName evidence="2 4">peptidylprolyl isomerase</fullName>
        <ecNumber evidence="2 4">5.2.1.8</ecNumber>
    </recommendedName>
</protein>
<dbReference type="EMBL" id="JARSBN010000001">
    <property type="protein sequence ID" value="MDG4714258.1"/>
    <property type="molecule type" value="Genomic_DNA"/>
</dbReference>
<gene>
    <name evidence="7" type="ORF">P7122_00100</name>
</gene>
<feature type="chain" id="PRO_5046312429" description="peptidylprolyl isomerase" evidence="5">
    <location>
        <begin position="21"/>
        <end position="343"/>
    </location>
</feature>
<name>A0ABT6FWV2_9FLAO</name>
<dbReference type="Proteomes" id="UP001529085">
    <property type="component" value="Unassembled WGS sequence"/>
</dbReference>
<dbReference type="Gene3D" id="3.10.50.40">
    <property type="match status" value="1"/>
</dbReference>
<evidence type="ECO:0000256" key="4">
    <source>
        <dbReference type="PROSITE-ProRule" id="PRU00277"/>
    </source>
</evidence>
<dbReference type="SUPFAM" id="SSF54534">
    <property type="entry name" value="FKBP-like"/>
    <property type="match status" value="1"/>
</dbReference>
<keyword evidence="4" id="KW-0413">Isomerase</keyword>
<evidence type="ECO:0000259" key="6">
    <source>
        <dbReference type="PROSITE" id="PS50059"/>
    </source>
</evidence>
<evidence type="ECO:0000256" key="1">
    <source>
        <dbReference type="ARBA" id="ARBA00000971"/>
    </source>
</evidence>
<evidence type="ECO:0000313" key="7">
    <source>
        <dbReference type="EMBL" id="MDG4714258.1"/>
    </source>
</evidence>
<dbReference type="InterPro" id="IPR046357">
    <property type="entry name" value="PPIase_dom_sf"/>
</dbReference>
<dbReference type="PROSITE" id="PS51257">
    <property type="entry name" value="PROKAR_LIPOPROTEIN"/>
    <property type="match status" value="1"/>
</dbReference>
<keyword evidence="3 4" id="KW-0697">Rotamase</keyword>
<organism evidence="7 8">
    <name type="scientific">Winogradskyella marincola</name>
    <dbReference type="NCBI Taxonomy" id="3037795"/>
    <lineage>
        <taxon>Bacteria</taxon>
        <taxon>Pseudomonadati</taxon>
        <taxon>Bacteroidota</taxon>
        <taxon>Flavobacteriia</taxon>
        <taxon>Flavobacteriales</taxon>
        <taxon>Flavobacteriaceae</taxon>
        <taxon>Winogradskyella</taxon>
    </lineage>
</organism>
<keyword evidence="5" id="KW-0732">Signal</keyword>
<sequence length="343" mass="38109">MKSIKLIVYLVLVSVFVVSCEDDDVKVPDVVVRDRGEQQLADSDSLVDYLSTHYYNSDFFLSGSNHKYSDIIITELEEGEDLPAGHTLLIDAVETHTTTYEDTDYDYYVLRINQGGGDSPRFTDQVRMRYEGFTLVDGTVFDSLATPEDLFLTGAGFNPGLIRSWQLIIPMFNCADSFTNSNGITNYNNYGLGVMFVPSGIAYFSGTASGSIASYSNLVFKFELLQYDEVDHDADGIPSYVEDLDANLDVLDDDTDDDSAPNYIDQDDDNDGVLTINELVPNTYTVNMGDTEPVLASNEYELNRSTSNGVITINTVTAIDSDNNGIPDYLQEDISINYNEEEE</sequence>
<feature type="signal peptide" evidence="5">
    <location>
        <begin position="1"/>
        <end position="20"/>
    </location>
</feature>
<dbReference type="PROSITE" id="PS50059">
    <property type="entry name" value="FKBP_PPIASE"/>
    <property type="match status" value="1"/>
</dbReference>
<dbReference type="RefSeq" id="WP_278003750.1">
    <property type="nucleotide sequence ID" value="NZ_JARSBN010000001.1"/>
</dbReference>
<evidence type="ECO:0000256" key="5">
    <source>
        <dbReference type="SAM" id="SignalP"/>
    </source>
</evidence>
<evidence type="ECO:0000313" key="8">
    <source>
        <dbReference type="Proteomes" id="UP001529085"/>
    </source>
</evidence>
<reference evidence="7 8" key="1">
    <citation type="submission" date="2023-03" db="EMBL/GenBank/DDBJ databases">
        <title>Strain YYF002 represents a novel species in the genus Winogradskyella isolated from seawater.</title>
        <authorList>
            <person name="Fu Z.-Y."/>
        </authorList>
    </citation>
    <scope>NUCLEOTIDE SEQUENCE [LARGE SCALE GENOMIC DNA]</scope>
    <source>
        <strain evidence="7 8">YYF002</strain>
    </source>
</reference>
<comment type="catalytic activity">
    <reaction evidence="1 4">
        <text>[protein]-peptidylproline (omega=180) = [protein]-peptidylproline (omega=0)</text>
        <dbReference type="Rhea" id="RHEA:16237"/>
        <dbReference type="Rhea" id="RHEA-COMP:10747"/>
        <dbReference type="Rhea" id="RHEA-COMP:10748"/>
        <dbReference type="ChEBI" id="CHEBI:83833"/>
        <dbReference type="ChEBI" id="CHEBI:83834"/>
        <dbReference type="EC" id="5.2.1.8"/>
    </reaction>
</comment>
<evidence type="ECO:0000256" key="2">
    <source>
        <dbReference type="ARBA" id="ARBA00013194"/>
    </source>
</evidence>